<feature type="transmembrane region" description="Helical" evidence="2">
    <location>
        <begin position="359"/>
        <end position="379"/>
    </location>
</feature>
<feature type="transmembrane region" description="Helical" evidence="2">
    <location>
        <begin position="198"/>
        <end position="216"/>
    </location>
</feature>
<evidence type="ECO:0000256" key="2">
    <source>
        <dbReference type="SAM" id="Phobius"/>
    </source>
</evidence>
<proteinExistence type="predicted"/>
<sequence>MKPCITEDTTDEHDQDGGVCSMELRPALICTTCGSAKNGRETCLQCGAALHSPQEKSVNHSNEPLLCTDHAFISSESHKPLTIHRTDSSAERSSDLATWGQDQRDQTRALHEIPLSGPDKSNDSDLFPIHHPIFWGRGRTLFGIFIVNTFFTLLTLGLYSFWGRVRIRQFLSSQTSFARTRFSYHGTPQELLKGWSKAFLVFGLPYAFLSLTPLIWDQIPIWIPNALAGIMALCFIPVAVVGSHRYRLSRTSLGTIRFSFRGHVKDYTKIWVLGSVLTVLTLGIYYPFFENARRKFLVAHTYFGNRPFTYSGTGSGLLRIYVTSLAFSMIIIITLIGINAGPDGLTILAQWPSEGWRDIFFNSLFITGLLTLLLPWFYLQVAKQRYQWNHSDFGDAHFHFSASTWNLMELRMTNFLMLILTFGLAWPWVQVRNLQFLYYHLNLQGPLDFQRIEQEALDASPTGEELAGYFDAGFDLG</sequence>
<feature type="compositionally biased region" description="Basic and acidic residues" evidence="1">
    <location>
        <begin position="82"/>
        <end position="94"/>
    </location>
</feature>
<dbReference type="RefSeq" id="WP_312741793.1">
    <property type="nucleotide sequence ID" value="NZ_CP116968.1"/>
</dbReference>
<organism evidence="3 4">
    <name type="scientific">Candidatus Nitrospira neomarina</name>
    <dbReference type="NCBI Taxonomy" id="3020899"/>
    <lineage>
        <taxon>Bacteria</taxon>
        <taxon>Pseudomonadati</taxon>
        <taxon>Nitrospirota</taxon>
        <taxon>Nitrospiria</taxon>
        <taxon>Nitrospirales</taxon>
        <taxon>Nitrospiraceae</taxon>
        <taxon>Nitrospira</taxon>
    </lineage>
</organism>
<feature type="transmembrane region" description="Helical" evidence="2">
    <location>
        <begin position="222"/>
        <end position="242"/>
    </location>
</feature>
<dbReference type="InterPro" id="IPR010295">
    <property type="entry name" value="DUF898"/>
</dbReference>
<evidence type="ECO:0000313" key="4">
    <source>
        <dbReference type="Proteomes" id="UP001302494"/>
    </source>
</evidence>
<dbReference type="Proteomes" id="UP001302494">
    <property type="component" value="Chromosome"/>
</dbReference>
<keyword evidence="2" id="KW-0812">Transmembrane</keyword>
<evidence type="ECO:0000313" key="3">
    <source>
        <dbReference type="EMBL" id="WNM60699.1"/>
    </source>
</evidence>
<evidence type="ECO:0000256" key="1">
    <source>
        <dbReference type="SAM" id="MobiDB-lite"/>
    </source>
</evidence>
<feature type="transmembrane region" description="Helical" evidence="2">
    <location>
        <begin position="412"/>
        <end position="429"/>
    </location>
</feature>
<feature type="transmembrane region" description="Helical" evidence="2">
    <location>
        <begin position="318"/>
        <end position="338"/>
    </location>
</feature>
<keyword evidence="4" id="KW-1185">Reference proteome</keyword>
<keyword evidence="2" id="KW-1133">Transmembrane helix</keyword>
<feature type="transmembrane region" description="Helical" evidence="2">
    <location>
        <begin position="270"/>
        <end position="288"/>
    </location>
</feature>
<gene>
    <name evidence="3" type="ORF">PQG83_13120</name>
</gene>
<protein>
    <submittedName>
        <fullName evidence="3">YjgN family protein</fullName>
    </submittedName>
</protein>
<dbReference type="Pfam" id="PF05987">
    <property type="entry name" value="DUF898"/>
    <property type="match status" value="1"/>
</dbReference>
<feature type="transmembrane region" description="Helical" evidence="2">
    <location>
        <begin position="141"/>
        <end position="162"/>
    </location>
</feature>
<name>A0AA96GEH9_9BACT</name>
<accession>A0AA96GEH9</accession>
<dbReference type="AlphaFoldDB" id="A0AA96GEH9"/>
<keyword evidence="2" id="KW-0472">Membrane</keyword>
<dbReference type="KEGG" id="nneo:PQG83_13120"/>
<reference evidence="3 4" key="1">
    <citation type="submission" date="2023-01" db="EMBL/GenBank/DDBJ databases">
        <title>Cultivation and genomic characterization of new, ubiquitous marine nitrite-oxidizing bacteria from the Nitrospirales.</title>
        <authorList>
            <person name="Mueller A.J."/>
            <person name="Daebeler A."/>
            <person name="Herbold C.W."/>
            <person name="Kirkegaard R.H."/>
            <person name="Daims H."/>
        </authorList>
    </citation>
    <scope>NUCLEOTIDE SEQUENCE [LARGE SCALE GENOMIC DNA]</scope>
    <source>
        <strain evidence="3 4">DK</strain>
    </source>
</reference>
<dbReference type="EMBL" id="CP116968">
    <property type="protein sequence ID" value="WNM60699.1"/>
    <property type="molecule type" value="Genomic_DNA"/>
</dbReference>
<feature type="region of interest" description="Disordered" evidence="1">
    <location>
        <begin position="82"/>
        <end position="105"/>
    </location>
</feature>